<keyword evidence="1 6" id="KW-1003">Cell membrane</keyword>
<keyword evidence="5 6" id="KW-0472">Membrane</keyword>
<organism evidence="7 8">
    <name type="scientific">Rheinheimera pacifica</name>
    <dbReference type="NCBI Taxonomy" id="173990"/>
    <lineage>
        <taxon>Bacteria</taxon>
        <taxon>Pseudomonadati</taxon>
        <taxon>Pseudomonadota</taxon>
        <taxon>Gammaproteobacteria</taxon>
        <taxon>Chromatiales</taxon>
        <taxon>Chromatiaceae</taxon>
        <taxon>Rheinheimera</taxon>
    </lineage>
</organism>
<comment type="subunit">
    <text evidence="6">Component of the lipopolysaccharide transport and assembly complex. Interacts with LptA and the LptBFG transporter complex.</text>
</comment>
<comment type="similarity">
    <text evidence="6">Belongs to the LptC family.</text>
</comment>
<keyword evidence="4 6" id="KW-1133">Transmembrane helix</keyword>
<keyword evidence="8" id="KW-1185">Reference proteome</keyword>
<evidence type="ECO:0000313" key="7">
    <source>
        <dbReference type="EMBL" id="SEI08963.1"/>
    </source>
</evidence>
<dbReference type="Pfam" id="PF06835">
    <property type="entry name" value="LptC"/>
    <property type="match status" value="1"/>
</dbReference>
<evidence type="ECO:0000256" key="3">
    <source>
        <dbReference type="ARBA" id="ARBA00022692"/>
    </source>
</evidence>
<dbReference type="GO" id="GO:0005886">
    <property type="term" value="C:plasma membrane"/>
    <property type="evidence" value="ECO:0007669"/>
    <property type="project" value="UniProtKB-SubCell"/>
</dbReference>
<sequence>MRKLLVTLVLILTGTAAYLWFEPEDNPDALQTDQELLPDYVAENITRTLYNEEGYRADSVTAVRLEHFELLGFTQFEQPVYTLFNEAFQPSWKASSKYAIWFPQDKIILEQQVVIESLLQNELVERIETDTLEMLFPDNRLQNNQPVYIQGKGFYIEGIGLQADLTEKTLQLVQHQKTVYRNED</sequence>
<evidence type="ECO:0000256" key="5">
    <source>
        <dbReference type="ARBA" id="ARBA00023136"/>
    </source>
</evidence>
<name>A0A1H6N2T2_9GAMM</name>
<evidence type="ECO:0000256" key="4">
    <source>
        <dbReference type="ARBA" id="ARBA00022989"/>
    </source>
</evidence>
<reference evidence="8" key="1">
    <citation type="submission" date="2016-10" db="EMBL/GenBank/DDBJ databases">
        <authorList>
            <person name="Varghese N."/>
            <person name="Submissions S."/>
        </authorList>
    </citation>
    <scope>NUCLEOTIDE SEQUENCE [LARGE SCALE GENOMIC DNA]</scope>
    <source>
        <strain evidence="8">DSM 17616</strain>
    </source>
</reference>
<dbReference type="NCBIfam" id="TIGR04409">
    <property type="entry name" value="LptC_YrbK"/>
    <property type="match status" value="1"/>
</dbReference>
<comment type="subcellular location">
    <subcellularLocation>
        <location evidence="6">Cell inner membrane</location>
        <topology evidence="6">Single-pass membrane protein</topology>
    </subcellularLocation>
</comment>
<dbReference type="EMBL" id="FNXF01000017">
    <property type="protein sequence ID" value="SEI08963.1"/>
    <property type="molecule type" value="Genomic_DNA"/>
</dbReference>
<dbReference type="RefSeq" id="WP_092796132.1">
    <property type="nucleotide sequence ID" value="NZ_FNXF01000017.1"/>
</dbReference>
<dbReference type="Proteomes" id="UP000199371">
    <property type="component" value="Unassembled WGS sequence"/>
</dbReference>
<evidence type="ECO:0000313" key="8">
    <source>
        <dbReference type="Proteomes" id="UP000199371"/>
    </source>
</evidence>
<dbReference type="InterPro" id="IPR026265">
    <property type="entry name" value="LptC"/>
</dbReference>
<keyword evidence="3 6" id="KW-0812">Transmembrane</keyword>
<comment type="function">
    <text evidence="6">Involved in the assembly of lipopolysaccharide (LPS). Required for the translocation of LPS from the inner membrane to the outer membrane. Facilitates the transfer of LPS from the inner membrane to the periplasmic protein LptA. Could be a docking site for LptA.</text>
</comment>
<dbReference type="GO" id="GO:0030288">
    <property type="term" value="C:outer membrane-bounded periplasmic space"/>
    <property type="evidence" value="ECO:0007669"/>
    <property type="project" value="TreeGrafter"/>
</dbReference>
<dbReference type="PANTHER" id="PTHR37481">
    <property type="entry name" value="LIPOPOLYSACCHARIDE EXPORT SYSTEM PROTEIN LPTC"/>
    <property type="match status" value="1"/>
</dbReference>
<dbReference type="HAMAP" id="MF_01915">
    <property type="entry name" value="LPS_assembly_LptC"/>
    <property type="match status" value="1"/>
</dbReference>
<dbReference type="AlphaFoldDB" id="A0A1H6N2T2"/>
<dbReference type="GO" id="GO:0043165">
    <property type="term" value="P:Gram-negative-bacterium-type cell outer membrane assembly"/>
    <property type="evidence" value="ECO:0007669"/>
    <property type="project" value="UniProtKB-UniRule"/>
</dbReference>
<dbReference type="Gene3D" id="2.60.450.10">
    <property type="entry name" value="Lipopolysaccharide (LPS) transport protein A like domain"/>
    <property type="match status" value="1"/>
</dbReference>
<dbReference type="STRING" id="173990.SAMN05660691_03525"/>
<dbReference type="OrthoDB" id="6193381at2"/>
<dbReference type="InterPro" id="IPR010664">
    <property type="entry name" value="LipoPS_assembly_LptC-rel"/>
</dbReference>
<proteinExistence type="inferred from homology"/>
<dbReference type="InterPro" id="IPR052363">
    <property type="entry name" value="LPS_export_LptC"/>
</dbReference>
<dbReference type="PIRSF" id="PIRSF028513">
    <property type="entry name" value="LptC"/>
    <property type="match status" value="1"/>
</dbReference>
<gene>
    <name evidence="6" type="primary">lptC</name>
    <name evidence="7" type="ORF">SAMN05660691_03525</name>
</gene>
<keyword evidence="2 6" id="KW-0997">Cell inner membrane</keyword>
<evidence type="ECO:0000256" key="1">
    <source>
        <dbReference type="ARBA" id="ARBA00022475"/>
    </source>
</evidence>
<protein>
    <recommendedName>
        <fullName evidence="6">Lipopolysaccharide export system protein LptC</fullName>
    </recommendedName>
</protein>
<dbReference type="PANTHER" id="PTHR37481:SF1">
    <property type="entry name" value="LIPOPOLYSACCHARIDE EXPORT SYSTEM PROTEIN LPTC"/>
    <property type="match status" value="1"/>
</dbReference>
<evidence type="ECO:0000256" key="2">
    <source>
        <dbReference type="ARBA" id="ARBA00022519"/>
    </source>
</evidence>
<dbReference type="GO" id="GO:0015221">
    <property type="term" value="F:lipopolysaccharide transmembrane transporter activity"/>
    <property type="evidence" value="ECO:0007669"/>
    <property type="project" value="InterPro"/>
</dbReference>
<accession>A0A1H6N2T2</accession>
<dbReference type="GO" id="GO:0017089">
    <property type="term" value="F:glycolipid transfer activity"/>
    <property type="evidence" value="ECO:0007669"/>
    <property type="project" value="TreeGrafter"/>
</dbReference>
<evidence type="ECO:0000256" key="6">
    <source>
        <dbReference type="HAMAP-Rule" id="MF_01915"/>
    </source>
</evidence>